<dbReference type="EMBL" id="CM012459">
    <property type="protein sequence ID" value="RVE56474.1"/>
    <property type="molecule type" value="Genomic_DNA"/>
</dbReference>
<dbReference type="GO" id="GO:0005886">
    <property type="term" value="C:plasma membrane"/>
    <property type="evidence" value="ECO:0007669"/>
    <property type="project" value="TreeGrafter"/>
</dbReference>
<keyword evidence="4 5" id="KW-0472">Membrane</keyword>
<dbReference type="PANTHER" id="PTHR19282:SF456">
    <property type="entry name" value="CD63 MOLECULE"/>
    <property type="match status" value="1"/>
</dbReference>
<dbReference type="Proteomes" id="UP000283210">
    <property type="component" value="Chromosome 23"/>
</dbReference>
<sequence>MGKINGCLKCLFIFFNVLFEIIGCFLLYGAIKTLGYSEISQFGGPSLAWIWVFAFGFLGISSLGIYAACSENVVALKIFAGFMGAGMIIMIIFGIYVAVVKNQVDDLIHTVAETILKTDGQKEMIEPLQSTFQCCGILSETDWQGSIPDSCRCNDIYGSASKCKRKPSGSSGPELIYGEPCANVFKYYINLVFAIALGFYFSFAAIALMGLLISLLMAHQVKQYEGAGAAMPMKSY</sequence>
<gene>
    <name evidence="6" type="ORF">OJAV_G00221690</name>
</gene>
<dbReference type="InterPro" id="IPR008952">
    <property type="entry name" value="Tetraspanin_EC2_sf"/>
</dbReference>
<organism evidence="6 7">
    <name type="scientific">Oryzias javanicus</name>
    <name type="common">Javanese ricefish</name>
    <name type="synonym">Aplocheilus javanicus</name>
    <dbReference type="NCBI Taxonomy" id="123683"/>
    <lineage>
        <taxon>Eukaryota</taxon>
        <taxon>Metazoa</taxon>
        <taxon>Chordata</taxon>
        <taxon>Craniata</taxon>
        <taxon>Vertebrata</taxon>
        <taxon>Euteleostomi</taxon>
        <taxon>Actinopterygii</taxon>
        <taxon>Neopterygii</taxon>
        <taxon>Teleostei</taxon>
        <taxon>Neoteleostei</taxon>
        <taxon>Acanthomorphata</taxon>
        <taxon>Ovalentaria</taxon>
        <taxon>Atherinomorphae</taxon>
        <taxon>Beloniformes</taxon>
        <taxon>Adrianichthyidae</taxon>
        <taxon>Oryziinae</taxon>
        <taxon>Oryzias</taxon>
    </lineage>
</organism>
<keyword evidence="3 5" id="KW-1133">Transmembrane helix</keyword>
<evidence type="ECO:0000256" key="2">
    <source>
        <dbReference type="ARBA" id="ARBA00022692"/>
    </source>
</evidence>
<dbReference type="AlphaFoldDB" id="A0A3S2PAJ2"/>
<keyword evidence="7" id="KW-1185">Reference proteome</keyword>
<evidence type="ECO:0000256" key="4">
    <source>
        <dbReference type="ARBA" id="ARBA00023136"/>
    </source>
</evidence>
<keyword evidence="2 5" id="KW-0812">Transmembrane</keyword>
<dbReference type="SUPFAM" id="SSF48652">
    <property type="entry name" value="Tetraspanin"/>
    <property type="match status" value="1"/>
</dbReference>
<evidence type="ECO:0000313" key="7">
    <source>
        <dbReference type="Proteomes" id="UP000283210"/>
    </source>
</evidence>
<protein>
    <recommendedName>
        <fullName evidence="8">Tetraspanin</fullName>
    </recommendedName>
</protein>
<dbReference type="InterPro" id="IPR018499">
    <property type="entry name" value="Tetraspanin/Peripherin"/>
</dbReference>
<reference evidence="6 7" key="1">
    <citation type="submission" date="2018-11" db="EMBL/GenBank/DDBJ databases">
        <authorList>
            <person name="Lopez-Roques C."/>
            <person name="Donnadieu C."/>
            <person name="Bouchez O."/>
            <person name="Klopp C."/>
            <person name="Cabau C."/>
            <person name="Zahm M."/>
        </authorList>
    </citation>
    <scope>NUCLEOTIDE SEQUENCE [LARGE SCALE GENOMIC DNA]</scope>
    <source>
        <strain evidence="6">RS831</strain>
        <tissue evidence="6">Whole body</tissue>
    </source>
</reference>
<evidence type="ECO:0008006" key="8">
    <source>
        <dbReference type="Google" id="ProtNLM"/>
    </source>
</evidence>
<evidence type="ECO:0000256" key="1">
    <source>
        <dbReference type="ARBA" id="ARBA00004141"/>
    </source>
</evidence>
<feature type="transmembrane region" description="Helical" evidence="5">
    <location>
        <begin position="7"/>
        <end position="28"/>
    </location>
</feature>
<evidence type="ECO:0000256" key="5">
    <source>
        <dbReference type="SAM" id="Phobius"/>
    </source>
</evidence>
<name>A0A3S2PAJ2_ORYJA</name>
<feature type="transmembrane region" description="Helical" evidence="5">
    <location>
        <begin position="48"/>
        <end position="66"/>
    </location>
</feature>
<dbReference type="Pfam" id="PF00335">
    <property type="entry name" value="Tetraspanin"/>
    <property type="match status" value="1"/>
</dbReference>
<evidence type="ECO:0000313" key="6">
    <source>
        <dbReference type="EMBL" id="RVE56474.1"/>
    </source>
</evidence>
<dbReference type="Gene3D" id="1.10.1450.10">
    <property type="entry name" value="Tetraspanin"/>
    <property type="match status" value="1"/>
</dbReference>
<dbReference type="GO" id="GO:1900746">
    <property type="term" value="P:regulation of vascular endothelial growth factor signaling pathway"/>
    <property type="evidence" value="ECO:0007669"/>
    <property type="project" value="TreeGrafter"/>
</dbReference>
<feature type="transmembrane region" description="Helical" evidence="5">
    <location>
        <begin position="187"/>
        <end position="213"/>
    </location>
</feature>
<feature type="transmembrane region" description="Helical" evidence="5">
    <location>
        <begin position="78"/>
        <end position="99"/>
    </location>
</feature>
<dbReference type="OrthoDB" id="6134317at2759"/>
<dbReference type="PANTHER" id="PTHR19282">
    <property type="entry name" value="TETRASPANIN"/>
    <property type="match status" value="1"/>
</dbReference>
<dbReference type="OMA" id="GWIWVIT"/>
<proteinExistence type="predicted"/>
<evidence type="ECO:0000256" key="3">
    <source>
        <dbReference type="ARBA" id="ARBA00022989"/>
    </source>
</evidence>
<reference evidence="6 7" key="2">
    <citation type="submission" date="2019-01" db="EMBL/GenBank/DDBJ databases">
        <title>A chromosome length genome reference of the Java medaka (oryzias javanicus).</title>
        <authorList>
            <person name="Herpin A."/>
            <person name="Takehana Y."/>
            <person name="Naruse K."/>
            <person name="Ansai S."/>
            <person name="Kawaguchi M."/>
        </authorList>
    </citation>
    <scope>NUCLEOTIDE SEQUENCE [LARGE SCALE GENOMIC DNA]</scope>
    <source>
        <strain evidence="6">RS831</strain>
        <tissue evidence="6">Whole body</tissue>
    </source>
</reference>
<accession>A0A3S2PAJ2</accession>
<comment type="subcellular location">
    <subcellularLocation>
        <location evidence="1">Membrane</location>
        <topology evidence="1">Multi-pass membrane protein</topology>
    </subcellularLocation>
</comment>